<dbReference type="EMBL" id="CM000769">
    <property type="protein sequence ID" value="KXG20308.2"/>
    <property type="molecule type" value="Genomic_DNA"/>
</dbReference>
<proteinExistence type="predicted"/>
<evidence type="ECO:0000313" key="1">
    <source>
        <dbReference type="EMBL" id="KXG20308.2"/>
    </source>
</evidence>
<protein>
    <submittedName>
        <fullName evidence="1">Uncharacterized protein</fullName>
    </submittedName>
</protein>
<dbReference type="Proteomes" id="UP000000768">
    <property type="component" value="Chromosome 10"/>
</dbReference>
<reference evidence="2" key="2">
    <citation type="journal article" date="2018" name="Plant J.">
        <title>The Sorghum bicolor reference genome: improved assembly, gene annotations, a transcriptome atlas, and signatures of genome organization.</title>
        <authorList>
            <person name="McCormick R.F."/>
            <person name="Truong S.K."/>
            <person name="Sreedasyam A."/>
            <person name="Jenkins J."/>
            <person name="Shu S."/>
            <person name="Sims D."/>
            <person name="Kennedy M."/>
            <person name="Amirebrahimi M."/>
            <person name="Weers B.D."/>
            <person name="McKinley B."/>
            <person name="Mattison A."/>
            <person name="Morishige D.T."/>
            <person name="Grimwood J."/>
            <person name="Schmutz J."/>
            <person name="Mullet J.E."/>
        </authorList>
    </citation>
    <scope>NUCLEOTIDE SEQUENCE [LARGE SCALE GENOMIC DNA]</scope>
    <source>
        <strain evidence="2">cv. BTx623</strain>
    </source>
</reference>
<accession>A0A194YK28</accession>
<keyword evidence="2" id="KW-1185">Reference proteome</keyword>
<gene>
    <name evidence="1" type="ORF">SORBI_3010G180750</name>
</gene>
<name>A0A194YK28_SORBI</name>
<reference evidence="1 2" key="1">
    <citation type="journal article" date="2009" name="Nature">
        <title>The Sorghum bicolor genome and the diversification of grasses.</title>
        <authorList>
            <person name="Paterson A.H."/>
            <person name="Bowers J.E."/>
            <person name="Bruggmann R."/>
            <person name="Dubchak I."/>
            <person name="Grimwood J."/>
            <person name="Gundlach H."/>
            <person name="Haberer G."/>
            <person name="Hellsten U."/>
            <person name="Mitros T."/>
            <person name="Poliakov A."/>
            <person name="Schmutz J."/>
            <person name="Spannagl M."/>
            <person name="Tang H."/>
            <person name="Wang X."/>
            <person name="Wicker T."/>
            <person name="Bharti A.K."/>
            <person name="Chapman J."/>
            <person name="Feltus F.A."/>
            <person name="Gowik U."/>
            <person name="Grigoriev I.V."/>
            <person name="Lyons E."/>
            <person name="Maher C.A."/>
            <person name="Martis M."/>
            <person name="Narechania A."/>
            <person name="Otillar R.P."/>
            <person name="Penning B.W."/>
            <person name="Salamov A.A."/>
            <person name="Wang Y."/>
            <person name="Zhang L."/>
            <person name="Carpita N.C."/>
            <person name="Freeling M."/>
            <person name="Gingle A.R."/>
            <person name="Hash C.T."/>
            <person name="Keller B."/>
            <person name="Klein P."/>
            <person name="Kresovich S."/>
            <person name="McCann M.C."/>
            <person name="Ming R."/>
            <person name="Peterson D.G."/>
            <person name="Mehboob-ur-Rahman"/>
            <person name="Ware D."/>
            <person name="Westhoff P."/>
            <person name="Mayer K.F."/>
            <person name="Messing J."/>
            <person name="Rokhsar D.S."/>
        </authorList>
    </citation>
    <scope>NUCLEOTIDE SEQUENCE [LARGE SCALE GENOMIC DNA]</scope>
    <source>
        <strain evidence="2">cv. BTx623</strain>
    </source>
</reference>
<dbReference type="Gramene" id="KXG20308">
    <property type="protein sequence ID" value="KXG20308"/>
    <property type="gene ID" value="SORBI_3010G180750"/>
</dbReference>
<dbReference type="AlphaFoldDB" id="A0A194YK28"/>
<organism evidence="1 2">
    <name type="scientific">Sorghum bicolor</name>
    <name type="common">Sorghum</name>
    <name type="synonym">Sorghum vulgare</name>
    <dbReference type="NCBI Taxonomy" id="4558"/>
    <lineage>
        <taxon>Eukaryota</taxon>
        <taxon>Viridiplantae</taxon>
        <taxon>Streptophyta</taxon>
        <taxon>Embryophyta</taxon>
        <taxon>Tracheophyta</taxon>
        <taxon>Spermatophyta</taxon>
        <taxon>Magnoliopsida</taxon>
        <taxon>Liliopsida</taxon>
        <taxon>Poales</taxon>
        <taxon>Poaceae</taxon>
        <taxon>PACMAD clade</taxon>
        <taxon>Panicoideae</taxon>
        <taxon>Andropogonodae</taxon>
        <taxon>Andropogoneae</taxon>
        <taxon>Sorghinae</taxon>
        <taxon>Sorghum</taxon>
    </lineage>
</organism>
<evidence type="ECO:0000313" key="2">
    <source>
        <dbReference type="Proteomes" id="UP000000768"/>
    </source>
</evidence>
<sequence>MPPTEKGAGDGWVDGSGVPGGCRGAGSGAAMEECVRDAGAISIRHVTRARASAAHAHAVRIFIRPAGIRAHAMHACAGRTVYPRTGTHELTIMGRPASRPAFSCFNGVIIALTASARCRISSPPYPDGCAATVHNFELPSVNCRFDCVPRALPTYPYAHTLFIISSRRRTAGVVHCRVRNCTETISSRSLARCLRSRPCRDIDVH</sequence>
<dbReference type="InParanoid" id="A0A194YK28"/>